<dbReference type="OrthoDB" id="9806477at2"/>
<dbReference type="SUPFAM" id="SSF58104">
    <property type="entry name" value="Methyl-accepting chemotaxis protein (MCP) signaling domain"/>
    <property type="match status" value="1"/>
</dbReference>
<keyword evidence="6" id="KW-0812">Transmembrane</keyword>
<dbReference type="InterPro" id="IPR013767">
    <property type="entry name" value="PAS_fold"/>
</dbReference>
<dbReference type="SUPFAM" id="SSF55785">
    <property type="entry name" value="PYP-like sensor domain (PAS domain)"/>
    <property type="match status" value="1"/>
</dbReference>
<dbReference type="InterPro" id="IPR001610">
    <property type="entry name" value="PAC"/>
</dbReference>
<evidence type="ECO:0000256" key="6">
    <source>
        <dbReference type="ARBA" id="ARBA00022692"/>
    </source>
</evidence>
<keyword evidence="7" id="KW-1133">Transmembrane helix</keyword>
<feature type="domain" description="Methyl-accepting transducer" evidence="12">
    <location>
        <begin position="269"/>
        <end position="498"/>
    </location>
</feature>
<dbReference type="PROSITE" id="PS50111">
    <property type="entry name" value="CHEMOTAXIS_TRANSDUC_2"/>
    <property type="match status" value="1"/>
</dbReference>
<evidence type="ECO:0000256" key="9">
    <source>
        <dbReference type="ARBA" id="ARBA00029447"/>
    </source>
</evidence>
<keyword evidence="5" id="KW-0997">Cell inner membrane</keyword>
<dbReference type="PANTHER" id="PTHR43531">
    <property type="entry name" value="PROTEIN ICFG"/>
    <property type="match status" value="1"/>
</dbReference>
<dbReference type="GO" id="GO:0006355">
    <property type="term" value="P:regulation of DNA-templated transcription"/>
    <property type="evidence" value="ECO:0007669"/>
    <property type="project" value="InterPro"/>
</dbReference>
<reference evidence="15 16" key="1">
    <citation type="submission" date="2008-03" db="EMBL/GenBank/DDBJ databases">
        <title>Complete sequence of Leptothrix cholodnii SP-6.</title>
        <authorList>
            <consortium name="US DOE Joint Genome Institute"/>
            <person name="Copeland A."/>
            <person name="Lucas S."/>
            <person name="Lapidus A."/>
            <person name="Glavina del Rio T."/>
            <person name="Dalin E."/>
            <person name="Tice H."/>
            <person name="Bruce D."/>
            <person name="Goodwin L."/>
            <person name="Pitluck S."/>
            <person name="Chertkov O."/>
            <person name="Brettin T."/>
            <person name="Detter J.C."/>
            <person name="Han C."/>
            <person name="Kuske C.R."/>
            <person name="Schmutz J."/>
            <person name="Larimer F."/>
            <person name="Land M."/>
            <person name="Hauser L."/>
            <person name="Kyrpides N."/>
            <person name="Lykidis A."/>
            <person name="Emerson D."/>
            <person name="Richardson P."/>
        </authorList>
    </citation>
    <scope>NUCLEOTIDE SEQUENCE [LARGE SCALE GENOMIC DNA]</scope>
    <source>
        <strain evidence="16">ATCC 51168 / LMG 8142 / SP-6</strain>
    </source>
</reference>
<keyword evidence="2" id="KW-1003">Cell membrane</keyword>
<dbReference type="Gene3D" id="1.10.287.950">
    <property type="entry name" value="Methyl-accepting chemotaxis protein"/>
    <property type="match status" value="1"/>
</dbReference>
<dbReference type="EMBL" id="CP001013">
    <property type="protein sequence ID" value="ACB33563.1"/>
    <property type="molecule type" value="Genomic_DNA"/>
</dbReference>
<dbReference type="PANTHER" id="PTHR43531:SF7">
    <property type="entry name" value="AEROTAXIS RECEPTOR"/>
    <property type="match status" value="1"/>
</dbReference>
<keyword evidence="16" id="KW-1185">Reference proteome</keyword>
<dbReference type="GO" id="GO:0004888">
    <property type="term" value="F:transmembrane signaling receptor activity"/>
    <property type="evidence" value="ECO:0007669"/>
    <property type="project" value="InterPro"/>
</dbReference>
<evidence type="ECO:0000313" key="16">
    <source>
        <dbReference type="Proteomes" id="UP000001693"/>
    </source>
</evidence>
<dbReference type="PROSITE" id="PS50112">
    <property type="entry name" value="PAS"/>
    <property type="match status" value="1"/>
</dbReference>
<evidence type="ECO:0000259" key="13">
    <source>
        <dbReference type="PROSITE" id="PS50112"/>
    </source>
</evidence>
<dbReference type="GO" id="GO:0052131">
    <property type="term" value="P:positive aerotaxis"/>
    <property type="evidence" value="ECO:0007669"/>
    <property type="project" value="UniProtKB-ARBA"/>
</dbReference>
<proteinExistence type="inferred from homology"/>
<dbReference type="HOGENOM" id="CLU_000445_107_26_4"/>
<dbReference type="InterPro" id="IPR004089">
    <property type="entry name" value="MCPsignal_dom"/>
</dbReference>
<evidence type="ECO:0000256" key="3">
    <source>
        <dbReference type="ARBA" id="ARBA00022481"/>
    </source>
</evidence>
<dbReference type="Proteomes" id="UP000001693">
    <property type="component" value="Chromosome"/>
</dbReference>
<dbReference type="FunFam" id="3.30.450.20:FF:000046">
    <property type="entry name" value="Aerotaxis sensor receptor"/>
    <property type="match status" value="1"/>
</dbReference>
<accession>B1Y658</accession>
<comment type="similarity">
    <text evidence="9">Belongs to the methyl-accepting chemotaxis (MCP) protein family.</text>
</comment>
<keyword evidence="10" id="KW-0807">Transducer</keyword>
<dbReference type="Pfam" id="PF00989">
    <property type="entry name" value="PAS"/>
    <property type="match status" value="1"/>
</dbReference>
<sequence>MRTNLPVTQREYAFPAGQTLVSVTDLKGRITYANAAFIAVSGFRREELLGQPHNLVRHPDMPEEAFRDMWQTIGSGVPWTGLVKNRRKDGDHYWVQANATPMMDGERITGFLSVRTQPSRQEIDAAERLYAQMRAEVQAGRLVHRLQRGTVRRADLRGRLGRLLRPGQRAQVLAIQTACVLAAVAVGETLPVWQAMLLATGVVGVATWAMLQRLFGPLDAVLTDAHHLASGDLAHRVGTGAPGIAGELQQALMQMSVNLRTVVHDTRTEIENLHVTASEISAGNHDLSARTESQASSLEQTAASMEQINGTVQQTASSAVQGARSARETADVARRSQQAVTDVAETMGRISESSRRIAEILHVIEGVAFQTNILALNAAVEAARAGEHGRGFAVVAAEVRELAQRTASSAREIKQLIGESAQRVTLGSTQSAAAQQRMGEALHAVDAVQATLETISTATSEQQSGISQINEAVAHMDSITQQNAAMVEQLAAAAQSLQGQVAAVSESMRLFRLSSGEATVAERDAVELRRDGRATPAKPAATPANRPAPAPKRAAAAPEPLAAQAAAGADDWTSF</sequence>
<feature type="domain" description="PAS" evidence="13">
    <location>
        <begin position="21"/>
        <end position="60"/>
    </location>
</feature>
<evidence type="ECO:0000256" key="11">
    <source>
        <dbReference type="SAM" id="MobiDB-lite"/>
    </source>
</evidence>
<evidence type="ECO:0000256" key="10">
    <source>
        <dbReference type="PROSITE-ProRule" id="PRU00284"/>
    </source>
</evidence>
<dbReference type="InterPro" id="IPR003660">
    <property type="entry name" value="HAMP_dom"/>
</dbReference>
<gene>
    <name evidence="15" type="ordered locus">Lcho_1294</name>
</gene>
<dbReference type="InterPro" id="IPR004090">
    <property type="entry name" value="Chemotax_Me-accpt_rcpt"/>
</dbReference>
<dbReference type="FunFam" id="1.10.287.950:FF:000001">
    <property type="entry name" value="Methyl-accepting chemotaxis sensory transducer"/>
    <property type="match status" value="1"/>
</dbReference>
<dbReference type="SMART" id="SM00283">
    <property type="entry name" value="MA"/>
    <property type="match status" value="1"/>
</dbReference>
<dbReference type="GO" id="GO:0005886">
    <property type="term" value="C:plasma membrane"/>
    <property type="evidence" value="ECO:0007669"/>
    <property type="project" value="UniProtKB-SubCell"/>
</dbReference>
<evidence type="ECO:0000256" key="7">
    <source>
        <dbReference type="ARBA" id="ARBA00022989"/>
    </source>
</evidence>
<evidence type="ECO:0000256" key="2">
    <source>
        <dbReference type="ARBA" id="ARBA00022475"/>
    </source>
</evidence>
<evidence type="ECO:0000313" key="15">
    <source>
        <dbReference type="EMBL" id="ACB33563.1"/>
    </source>
</evidence>
<dbReference type="GO" id="GO:0007165">
    <property type="term" value="P:signal transduction"/>
    <property type="evidence" value="ECO:0007669"/>
    <property type="project" value="UniProtKB-KW"/>
</dbReference>
<keyword evidence="4" id="KW-0145">Chemotaxis</keyword>
<dbReference type="CDD" id="cd11386">
    <property type="entry name" value="MCP_signal"/>
    <property type="match status" value="1"/>
</dbReference>
<comment type="subcellular location">
    <subcellularLocation>
        <location evidence="1">Cell inner membrane</location>
        <topology evidence="1">Multi-pass membrane protein</topology>
    </subcellularLocation>
</comment>
<feature type="domain" description="HAMP" evidence="14">
    <location>
        <begin position="212"/>
        <end position="264"/>
    </location>
</feature>
<evidence type="ECO:0000256" key="4">
    <source>
        <dbReference type="ARBA" id="ARBA00022500"/>
    </source>
</evidence>
<evidence type="ECO:0000256" key="5">
    <source>
        <dbReference type="ARBA" id="ARBA00022519"/>
    </source>
</evidence>
<organism evidence="15 16">
    <name type="scientific">Leptothrix cholodnii (strain ATCC 51168 / LMG 8142 / SP-6)</name>
    <name type="common">Leptothrix discophora (strain SP-6)</name>
    <dbReference type="NCBI Taxonomy" id="395495"/>
    <lineage>
        <taxon>Bacteria</taxon>
        <taxon>Pseudomonadati</taxon>
        <taxon>Pseudomonadota</taxon>
        <taxon>Betaproteobacteria</taxon>
        <taxon>Burkholderiales</taxon>
        <taxon>Sphaerotilaceae</taxon>
        <taxon>Leptothrix</taxon>
    </lineage>
</organism>
<keyword evidence="3" id="KW-0488">Methylation</keyword>
<feature type="compositionally biased region" description="Low complexity" evidence="11">
    <location>
        <begin position="534"/>
        <end position="569"/>
    </location>
</feature>
<feature type="region of interest" description="Disordered" evidence="11">
    <location>
        <begin position="530"/>
        <end position="575"/>
    </location>
</feature>
<evidence type="ECO:0000256" key="1">
    <source>
        <dbReference type="ARBA" id="ARBA00004429"/>
    </source>
</evidence>
<protein>
    <submittedName>
        <fullName evidence="15">Methyl-accepting chemotaxis sensory transducer with Pas/Pac sensor</fullName>
    </submittedName>
</protein>
<dbReference type="CDD" id="cd00130">
    <property type="entry name" value="PAS"/>
    <property type="match status" value="1"/>
</dbReference>
<keyword evidence="8" id="KW-0472">Membrane</keyword>
<dbReference type="AlphaFoldDB" id="B1Y658"/>
<dbReference type="eggNOG" id="COG0840">
    <property type="taxonomic scope" value="Bacteria"/>
</dbReference>
<dbReference type="SMART" id="SM00086">
    <property type="entry name" value="PAC"/>
    <property type="match status" value="1"/>
</dbReference>
<dbReference type="InterPro" id="IPR035965">
    <property type="entry name" value="PAS-like_dom_sf"/>
</dbReference>
<evidence type="ECO:0000259" key="12">
    <source>
        <dbReference type="PROSITE" id="PS50111"/>
    </source>
</evidence>
<name>B1Y658_LEPCP</name>
<dbReference type="InterPro" id="IPR051310">
    <property type="entry name" value="MCP_chemotaxis"/>
</dbReference>
<dbReference type="KEGG" id="lch:Lcho_1294"/>
<dbReference type="PROSITE" id="PS50885">
    <property type="entry name" value="HAMP"/>
    <property type="match status" value="1"/>
</dbReference>
<dbReference type="InterPro" id="IPR000014">
    <property type="entry name" value="PAS"/>
</dbReference>
<dbReference type="SMART" id="SM00091">
    <property type="entry name" value="PAS"/>
    <property type="match status" value="1"/>
</dbReference>
<dbReference type="PRINTS" id="PR00260">
    <property type="entry name" value="CHEMTRNSDUCR"/>
</dbReference>
<dbReference type="NCBIfam" id="TIGR00229">
    <property type="entry name" value="sensory_box"/>
    <property type="match status" value="1"/>
</dbReference>
<evidence type="ECO:0000259" key="14">
    <source>
        <dbReference type="PROSITE" id="PS50885"/>
    </source>
</evidence>
<dbReference type="RefSeq" id="WP_012346325.1">
    <property type="nucleotide sequence ID" value="NC_010524.1"/>
</dbReference>
<dbReference type="eggNOG" id="COG3829">
    <property type="taxonomic scope" value="Bacteria"/>
</dbReference>
<evidence type="ECO:0000256" key="8">
    <source>
        <dbReference type="ARBA" id="ARBA00023136"/>
    </source>
</evidence>
<dbReference type="Pfam" id="PF00015">
    <property type="entry name" value="MCPsignal"/>
    <property type="match status" value="1"/>
</dbReference>
<dbReference type="STRING" id="395495.Lcho_1294"/>
<dbReference type="Gene3D" id="3.30.450.20">
    <property type="entry name" value="PAS domain"/>
    <property type="match status" value="1"/>
</dbReference>